<evidence type="ECO:0000313" key="3">
    <source>
        <dbReference type="Proteomes" id="UP001500466"/>
    </source>
</evidence>
<gene>
    <name evidence="2" type="ORF">GCM10023205_51040</name>
</gene>
<proteinExistence type="predicted"/>
<keyword evidence="3" id="KW-1185">Reference proteome</keyword>
<dbReference type="EMBL" id="BAABHS010000018">
    <property type="protein sequence ID" value="GAA4977308.1"/>
    <property type="molecule type" value="Genomic_DNA"/>
</dbReference>
<accession>A0ABP9HSW5</accession>
<reference evidence="3" key="1">
    <citation type="journal article" date="2019" name="Int. J. Syst. Evol. Microbiol.">
        <title>The Global Catalogue of Microorganisms (GCM) 10K type strain sequencing project: providing services to taxonomists for standard genome sequencing and annotation.</title>
        <authorList>
            <consortium name="The Broad Institute Genomics Platform"/>
            <consortium name="The Broad Institute Genome Sequencing Center for Infectious Disease"/>
            <person name="Wu L."/>
            <person name="Ma J."/>
        </authorList>
    </citation>
    <scope>NUCLEOTIDE SEQUENCE [LARGE SCALE GENOMIC DNA]</scope>
    <source>
        <strain evidence="3">JCM 17986</strain>
    </source>
</reference>
<organism evidence="2 3">
    <name type="scientific">Yinghuangia aomiensis</name>
    <dbReference type="NCBI Taxonomy" id="676205"/>
    <lineage>
        <taxon>Bacteria</taxon>
        <taxon>Bacillati</taxon>
        <taxon>Actinomycetota</taxon>
        <taxon>Actinomycetes</taxon>
        <taxon>Kitasatosporales</taxon>
        <taxon>Streptomycetaceae</taxon>
        <taxon>Yinghuangia</taxon>
    </lineage>
</organism>
<evidence type="ECO:0000313" key="2">
    <source>
        <dbReference type="EMBL" id="GAA4977308.1"/>
    </source>
</evidence>
<protein>
    <submittedName>
        <fullName evidence="2">Uncharacterized protein</fullName>
    </submittedName>
</protein>
<comment type="caution">
    <text evidence="2">The sequence shown here is derived from an EMBL/GenBank/DDBJ whole genome shotgun (WGS) entry which is preliminary data.</text>
</comment>
<evidence type="ECO:0000256" key="1">
    <source>
        <dbReference type="SAM" id="MobiDB-lite"/>
    </source>
</evidence>
<dbReference type="Proteomes" id="UP001500466">
    <property type="component" value="Unassembled WGS sequence"/>
</dbReference>
<dbReference type="RefSeq" id="WP_345677999.1">
    <property type="nucleotide sequence ID" value="NZ_BAABHS010000018.1"/>
</dbReference>
<sequence length="84" mass="9197">MLLWVLLALSLVLVVAGLAVIGRLAFRLAGEVRHFGRAAGDAHDRIGRAAEDLRDAVDPYDYGTSPYPQYGRMPHSDTPHGARR</sequence>
<name>A0ABP9HSW5_9ACTN</name>
<feature type="compositionally biased region" description="Basic and acidic residues" evidence="1">
    <location>
        <begin position="74"/>
        <end position="84"/>
    </location>
</feature>
<feature type="region of interest" description="Disordered" evidence="1">
    <location>
        <begin position="57"/>
        <end position="84"/>
    </location>
</feature>